<dbReference type="InterPro" id="IPR009241">
    <property type="entry name" value="HigB-like"/>
</dbReference>
<dbReference type="Proteomes" id="UP001296967">
    <property type="component" value="Unassembled WGS sequence"/>
</dbReference>
<sequence>MTGKSEDKKKRVQVVFYKTGSGREPVREWLKQLEQEDRKRVGADLQTLEYGWPIGMPVCRPISSHKGLWEVRSNLTSGKIARVLFCLSGGRLVLLHAYIKKTQKSPEKDLSVAVKRMKGETHD</sequence>
<accession>A0AAJ0XFM0</accession>
<evidence type="ECO:0008006" key="3">
    <source>
        <dbReference type="Google" id="ProtNLM"/>
    </source>
</evidence>
<protein>
    <recommendedName>
        <fullName evidence="3">Type II toxin-antitoxin system RelE/ParE family toxin</fullName>
    </recommendedName>
</protein>
<comment type="caution">
    <text evidence="1">The sequence shown here is derived from an EMBL/GenBank/DDBJ whole genome shotgun (WGS) entry which is preliminary data.</text>
</comment>
<reference evidence="1" key="2">
    <citation type="journal article" date="2020" name="Microorganisms">
        <title>Osmotic Adaptation and Compatible Solute Biosynthesis of Phototrophic Bacteria as Revealed from Genome Analyses.</title>
        <authorList>
            <person name="Imhoff J.F."/>
            <person name="Rahn T."/>
            <person name="Kunzel S."/>
            <person name="Keller A."/>
            <person name="Neulinger S.C."/>
        </authorList>
    </citation>
    <scope>NUCLEOTIDE SEQUENCE</scope>
    <source>
        <strain evidence="1">DSM 4395</strain>
    </source>
</reference>
<reference evidence="1" key="1">
    <citation type="submission" date="2017-05" db="EMBL/GenBank/DDBJ databases">
        <authorList>
            <person name="Imhoff J.F."/>
            <person name="Rahn T."/>
            <person name="Kuenzel S."/>
            <person name="Neulinger S.C."/>
        </authorList>
    </citation>
    <scope>NUCLEOTIDE SEQUENCE</scope>
    <source>
        <strain evidence="1">DSM 4395</strain>
    </source>
</reference>
<dbReference type="AlphaFoldDB" id="A0AAJ0XFM0"/>
<gene>
    <name evidence="1" type="ORF">CCR82_08400</name>
</gene>
<name>A0AAJ0XFM0_HALSE</name>
<keyword evidence="2" id="KW-1185">Reference proteome</keyword>
<dbReference type="EMBL" id="NHSF01000054">
    <property type="protein sequence ID" value="MBK5930538.1"/>
    <property type="molecule type" value="Genomic_DNA"/>
</dbReference>
<dbReference type="RefSeq" id="WP_201245041.1">
    <property type="nucleotide sequence ID" value="NZ_NHSF01000054.1"/>
</dbReference>
<organism evidence="1 2">
    <name type="scientific">Halochromatium salexigens</name>
    <name type="common">Chromatium salexigens</name>
    <dbReference type="NCBI Taxonomy" id="49447"/>
    <lineage>
        <taxon>Bacteria</taxon>
        <taxon>Pseudomonadati</taxon>
        <taxon>Pseudomonadota</taxon>
        <taxon>Gammaproteobacteria</taxon>
        <taxon>Chromatiales</taxon>
        <taxon>Chromatiaceae</taxon>
        <taxon>Halochromatium</taxon>
    </lineage>
</organism>
<dbReference type="Pfam" id="PF05973">
    <property type="entry name" value="Gp49"/>
    <property type="match status" value="1"/>
</dbReference>
<proteinExistence type="predicted"/>
<evidence type="ECO:0000313" key="1">
    <source>
        <dbReference type="EMBL" id="MBK5930538.1"/>
    </source>
</evidence>
<evidence type="ECO:0000313" key="2">
    <source>
        <dbReference type="Proteomes" id="UP001296967"/>
    </source>
</evidence>